<evidence type="ECO:0000256" key="9">
    <source>
        <dbReference type="ARBA" id="ARBA00023012"/>
    </source>
</evidence>
<organism evidence="14 15">
    <name type="scientific">Brevundimonas nasdae</name>
    <dbReference type="NCBI Taxonomy" id="172043"/>
    <lineage>
        <taxon>Bacteria</taxon>
        <taxon>Pseudomonadati</taxon>
        <taxon>Pseudomonadota</taxon>
        <taxon>Alphaproteobacteria</taxon>
        <taxon>Caulobacterales</taxon>
        <taxon>Caulobacteraceae</taxon>
        <taxon>Brevundimonas</taxon>
    </lineage>
</organism>
<evidence type="ECO:0000256" key="1">
    <source>
        <dbReference type="ARBA" id="ARBA00000085"/>
    </source>
</evidence>
<dbReference type="InterPro" id="IPR036890">
    <property type="entry name" value="HATPase_C_sf"/>
</dbReference>
<dbReference type="CDD" id="cd00082">
    <property type="entry name" value="HisKA"/>
    <property type="match status" value="1"/>
</dbReference>
<evidence type="ECO:0000256" key="7">
    <source>
        <dbReference type="ARBA" id="ARBA00022777"/>
    </source>
</evidence>
<keyword evidence="9" id="KW-0902">Two-component regulatory system</keyword>
<evidence type="ECO:0000259" key="12">
    <source>
        <dbReference type="PROSITE" id="PS50109"/>
    </source>
</evidence>
<proteinExistence type="predicted"/>
<dbReference type="InterPro" id="IPR003661">
    <property type="entry name" value="HisK_dim/P_dom"/>
</dbReference>
<dbReference type="PRINTS" id="PR00344">
    <property type="entry name" value="BCTRLSENSOR"/>
</dbReference>
<dbReference type="PANTHER" id="PTHR45436:SF8">
    <property type="entry name" value="HISTIDINE KINASE"/>
    <property type="match status" value="1"/>
</dbReference>
<keyword evidence="8 11" id="KW-1133">Transmembrane helix</keyword>
<sequence length="475" mass="50623">MRLPSLLRRTPFRLTLLFLALFVAAAGAILAYVYFASASEAQGRARADVEIELGALTAIHRTRGIDALNQALVERSIRGGPYLYLLTDKAGKTITGNITESPIDIDLSLPADASDWETFRLTDTDAQGKVQRRRSIGVITTLAGGEHLFVGQDIGDIEAYLARLTQALWGAMALVMLLGLAGGLYISRRVEKSMAGLNRVVQSVQDGDLKVRAPVRHTGDELDELGQGLNTMLDRLEASMSSIRHAGDAIAHDLRSPLTRMRAKLEVALIDAEAGKIDGVDALGIALDEADHLLKTFNTVLAIARLQAGGAPDPKVIDAADLAADMAELYEPAAEDKDIDFSSEVEKGLMIEGNQPFLAQALANLIDNAIKYTPAGGAVKLRARRRSSGEIEYSVTDTGPGVPEEDRERVVQRFVRLDNSRTEPGSGLGLSLVTAVAEAHGGRVVLDEGPGAYGDFGPGLRVALVLPPASTGMSG</sequence>
<protein>
    <recommendedName>
        <fullName evidence="3">histidine kinase</fullName>
        <ecNumber evidence="3">2.7.13.3</ecNumber>
    </recommendedName>
</protein>
<evidence type="ECO:0000256" key="8">
    <source>
        <dbReference type="ARBA" id="ARBA00022989"/>
    </source>
</evidence>
<gene>
    <name evidence="14" type="ORF">RM53_02770</name>
</gene>
<dbReference type="SUPFAM" id="SSF158472">
    <property type="entry name" value="HAMP domain-like"/>
    <property type="match status" value="1"/>
</dbReference>
<keyword evidence="10 11" id="KW-0472">Membrane</keyword>
<dbReference type="CDD" id="cd06225">
    <property type="entry name" value="HAMP"/>
    <property type="match status" value="1"/>
</dbReference>
<dbReference type="RefSeq" id="WP_039244181.1">
    <property type="nucleotide sequence ID" value="NZ_JWSY01000004.1"/>
</dbReference>
<dbReference type="PROSITE" id="PS50109">
    <property type="entry name" value="HIS_KIN"/>
    <property type="match status" value="1"/>
</dbReference>
<dbReference type="InterPro" id="IPR003594">
    <property type="entry name" value="HATPase_dom"/>
</dbReference>
<evidence type="ECO:0000256" key="11">
    <source>
        <dbReference type="SAM" id="Phobius"/>
    </source>
</evidence>
<dbReference type="SUPFAM" id="SSF47384">
    <property type="entry name" value="Homodimeric domain of signal transducing histidine kinase"/>
    <property type="match status" value="1"/>
</dbReference>
<dbReference type="Pfam" id="PF02518">
    <property type="entry name" value="HATPase_c"/>
    <property type="match status" value="1"/>
</dbReference>
<dbReference type="Gene3D" id="3.30.565.10">
    <property type="entry name" value="Histidine kinase-like ATPase, C-terminal domain"/>
    <property type="match status" value="1"/>
</dbReference>
<keyword evidence="7 14" id="KW-0418">Kinase</keyword>
<dbReference type="AlphaFoldDB" id="A0A0B4E1F9"/>
<dbReference type="Pfam" id="PF00512">
    <property type="entry name" value="HisKA"/>
    <property type="match status" value="1"/>
</dbReference>
<dbReference type="SUPFAM" id="SSF55874">
    <property type="entry name" value="ATPase domain of HSP90 chaperone/DNA topoisomerase II/histidine kinase"/>
    <property type="match status" value="1"/>
</dbReference>
<dbReference type="InterPro" id="IPR036097">
    <property type="entry name" value="HisK_dim/P_sf"/>
</dbReference>
<comment type="catalytic activity">
    <reaction evidence="1">
        <text>ATP + protein L-histidine = ADP + protein N-phospho-L-histidine.</text>
        <dbReference type="EC" id="2.7.13.3"/>
    </reaction>
</comment>
<dbReference type="Gene3D" id="6.10.340.10">
    <property type="match status" value="1"/>
</dbReference>
<keyword evidence="6 11" id="KW-0812">Transmembrane</keyword>
<dbReference type="InterPro" id="IPR003660">
    <property type="entry name" value="HAMP_dom"/>
</dbReference>
<dbReference type="PROSITE" id="PS50885">
    <property type="entry name" value="HAMP"/>
    <property type="match status" value="1"/>
</dbReference>
<dbReference type="GO" id="GO:0005886">
    <property type="term" value="C:plasma membrane"/>
    <property type="evidence" value="ECO:0007669"/>
    <property type="project" value="TreeGrafter"/>
</dbReference>
<evidence type="ECO:0000256" key="2">
    <source>
        <dbReference type="ARBA" id="ARBA00004370"/>
    </source>
</evidence>
<dbReference type="InterPro" id="IPR004358">
    <property type="entry name" value="Sig_transdc_His_kin-like_C"/>
</dbReference>
<dbReference type="STRING" id="172043.RM53_02770"/>
<dbReference type="PANTHER" id="PTHR45436">
    <property type="entry name" value="SENSOR HISTIDINE KINASE YKOH"/>
    <property type="match status" value="1"/>
</dbReference>
<dbReference type="EMBL" id="JWSY01000004">
    <property type="protein sequence ID" value="KIC60398.1"/>
    <property type="molecule type" value="Genomic_DNA"/>
</dbReference>
<dbReference type="SMART" id="SM00304">
    <property type="entry name" value="HAMP"/>
    <property type="match status" value="1"/>
</dbReference>
<dbReference type="SMART" id="SM00387">
    <property type="entry name" value="HATPase_c"/>
    <property type="match status" value="1"/>
</dbReference>
<dbReference type="GO" id="GO:0000155">
    <property type="term" value="F:phosphorelay sensor kinase activity"/>
    <property type="evidence" value="ECO:0007669"/>
    <property type="project" value="InterPro"/>
</dbReference>
<evidence type="ECO:0000256" key="10">
    <source>
        <dbReference type="ARBA" id="ARBA00023136"/>
    </source>
</evidence>
<evidence type="ECO:0000313" key="14">
    <source>
        <dbReference type="EMBL" id="KIC60398.1"/>
    </source>
</evidence>
<evidence type="ECO:0000256" key="4">
    <source>
        <dbReference type="ARBA" id="ARBA00022553"/>
    </source>
</evidence>
<dbReference type="CDD" id="cd00075">
    <property type="entry name" value="HATPase"/>
    <property type="match status" value="1"/>
</dbReference>
<comment type="subcellular location">
    <subcellularLocation>
        <location evidence="2">Membrane</location>
    </subcellularLocation>
</comment>
<dbReference type="SMART" id="SM00388">
    <property type="entry name" value="HisKA"/>
    <property type="match status" value="1"/>
</dbReference>
<dbReference type="Gene3D" id="1.10.287.130">
    <property type="match status" value="1"/>
</dbReference>
<evidence type="ECO:0000313" key="15">
    <source>
        <dbReference type="Proteomes" id="UP000031166"/>
    </source>
</evidence>
<evidence type="ECO:0000256" key="3">
    <source>
        <dbReference type="ARBA" id="ARBA00012438"/>
    </source>
</evidence>
<keyword evidence="5" id="KW-0808">Transferase</keyword>
<feature type="domain" description="HAMP" evidence="13">
    <location>
        <begin position="188"/>
        <end position="241"/>
    </location>
</feature>
<evidence type="ECO:0000256" key="5">
    <source>
        <dbReference type="ARBA" id="ARBA00022679"/>
    </source>
</evidence>
<evidence type="ECO:0000259" key="13">
    <source>
        <dbReference type="PROSITE" id="PS50885"/>
    </source>
</evidence>
<keyword evidence="4" id="KW-0597">Phosphoprotein</keyword>
<feature type="transmembrane region" description="Helical" evidence="11">
    <location>
        <begin position="167"/>
        <end position="186"/>
    </location>
</feature>
<name>A0A0B4E1F9_9CAUL</name>
<dbReference type="Pfam" id="PF00672">
    <property type="entry name" value="HAMP"/>
    <property type="match status" value="1"/>
</dbReference>
<comment type="caution">
    <text evidence="14">The sequence shown here is derived from an EMBL/GenBank/DDBJ whole genome shotgun (WGS) entry which is preliminary data.</text>
</comment>
<dbReference type="InterPro" id="IPR005467">
    <property type="entry name" value="His_kinase_dom"/>
</dbReference>
<dbReference type="EC" id="2.7.13.3" evidence="3"/>
<feature type="domain" description="Histidine kinase" evidence="12">
    <location>
        <begin position="249"/>
        <end position="470"/>
    </location>
</feature>
<evidence type="ECO:0000256" key="6">
    <source>
        <dbReference type="ARBA" id="ARBA00022692"/>
    </source>
</evidence>
<dbReference type="InterPro" id="IPR050428">
    <property type="entry name" value="TCS_sensor_his_kinase"/>
</dbReference>
<accession>A0A0B4E1F9</accession>
<reference evidence="14 15" key="1">
    <citation type="submission" date="2014-12" db="EMBL/GenBank/DDBJ databases">
        <title>Genome sequencing of Brevundimonas nasdae TPW30.</title>
        <authorList>
            <person name="Tan P.W."/>
            <person name="Chan K.-G."/>
        </authorList>
    </citation>
    <scope>NUCLEOTIDE SEQUENCE [LARGE SCALE GENOMIC DNA]</scope>
    <source>
        <strain evidence="14 15">TPW30</strain>
    </source>
</reference>
<dbReference type="Proteomes" id="UP000031166">
    <property type="component" value="Unassembled WGS sequence"/>
</dbReference>